<dbReference type="Proteomes" id="UP001403385">
    <property type="component" value="Unassembled WGS sequence"/>
</dbReference>
<dbReference type="AlphaFoldDB" id="A0AAW9SH46"/>
<evidence type="ECO:0000313" key="1">
    <source>
        <dbReference type="EMBL" id="MEN7551940.1"/>
    </source>
</evidence>
<reference evidence="1 2" key="1">
    <citation type="submission" date="2024-04" db="EMBL/GenBank/DDBJ databases">
        <title>Novel genus in family Flammeovirgaceae.</title>
        <authorList>
            <person name="Nguyen T.H."/>
            <person name="Vuong T.Q."/>
            <person name="Le H."/>
            <person name="Kim S.-G."/>
        </authorList>
    </citation>
    <scope>NUCLEOTIDE SEQUENCE [LARGE SCALE GENOMIC DNA]</scope>
    <source>
        <strain evidence="1 2">JCM 23209</strain>
    </source>
</reference>
<organism evidence="1 2">
    <name type="scientific">Rapidithrix thailandica</name>
    <dbReference type="NCBI Taxonomy" id="413964"/>
    <lineage>
        <taxon>Bacteria</taxon>
        <taxon>Pseudomonadati</taxon>
        <taxon>Bacteroidota</taxon>
        <taxon>Cytophagia</taxon>
        <taxon>Cytophagales</taxon>
        <taxon>Flammeovirgaceae</taxon>
        <taxon>Rapidithrix</taxon>
    </lineage>
</organism>
<evidence type="ECO:0000313" key="2">
    <source>
        <dbReference type="Proteomes" id="UP001403385"/>
    </source>
</evidence>
<dbReference type="EMBL" id="JBDKWZ010000031">
    <property type="protein sequence ID" value="MEN7551940.1"/>
    <property type="molecule type" value="Genomic_DNA"/>
</dbReference>
<name>A0AAW9SH46_9BACT</name>
<comment type="caution">
    <text evidence="1">The sequence shown here is derived from an EMBL/GenBank/DDBJ whole genome shotgun (WGS) entry which is preliminary data.</text>
</comment>
<sequence length="148" mass="16450">MLSNYGIGGNEVKQDANEAISEIPQNRTLIVQKLTSDAPVKPQTVEGLQTVEQVFEHYKPSVKVNFEDAEGGMHPEELKFSNLADFGIKGATNQSKFLHNLEVEKEQYKKIIKQLKTNKILKTALDDADAKQALLGAIENLIAELDNK</sequence>
<keyword evidence="2" id="KW-1185">Reference proteome</keyword>
<protein>
    <recommendedName>
        <fullName evidence="3">Type VI secretion system, VipA, VC_A0107 or Hcp2</fullName>
    </recommendedName>
</protein>
<accession>A0AAW9SH46</accession>
<evidence type="ECO:0008006" key="3">
    <source>
        <dbReference type="Google" id="ProtNLM"/>
    </source>
</evidence>
<proteinExistence type="predicted"/>
<gene>
    <name evidence="1" type="ORF">AAG747_28760</name>
</gene>
<dbReference type="RefSeq" id="WP_346824718.1">
    <property type="nucleotide sequence ID" value="NZ_JBDKWZ010000031.1"/>
</dbReference>